<reference evidence="1" key="1">
    <citation type="journal article" date="2021" name="PeerJ">
        <title>Extensive microbial diversity within the chicken gut microbiome revealed by metagenomics and culture.</title>
        <authorList>
            <person name="Gilroy R."/>
            <person name="Ravi A."/>
            <person name="Getino M."/>
            <person name="Pursley I."/>
            <person name="Horton D.L."/>
            <person name="Alikhan N.F."/>
            <person name="Baker D."/>
            <person name="Gharbi K."/>
            <person name="Hall N."/>
            <person name="Watson M."/>
            <person name="Adriaenssens E.M."/>
            <person name="Foster-Nyarko E."/>
            <person name="Jarju S."/>
            <person name="Secka A."/>
            <person name="Antonio M."/>
            <person name="Oren A."/>
            <person name="Chaudhuri R.R."/>
            <person name="La Ragione R."/>
            <person name="Hildebrand F."/>
            <person name="Pallen M.J."/>
        </authorList>
    </citation>
    <scope>NUCLEOTIDE SEQUENCE</scope>
    <source>
        <strain evidence="1">1277</strain>
    </source>
</reference>
<comment type="caution">
    <text evidence="1">The sequence shown here is derived from an EMBL/GenBank/DDBJ whole genome shotgun (WGS) entry which is preliminary data.</text>
</comment>
<reference evidence="1" key="2">
    <citation type="submission" date="2021-09" db="EMBL/GenBank/DDBJ databases">
        <authorList>
            <person name="Gilroy R."/>
        </authorList>
    </citation>
    <scope>NUCLEOTIDE SEQUENCE</scope>
    <source>
        <strain evidence="1">1277</strain>
    </source>
</reference>
<dbReference type="Proteomes" id="UP000776700">
    <property type="component" value="Unassembled WGS sequence"/>
</dbReference>
<dbReference type="EMBL" id="DYUB01000340">
    <property type="protein sequence ID" value="HJG97603.1"/>
    <property type="molecule type" value="Genomic_DNA"/>
</dbReference>
<organism evidence="1 2">
    <name type="scientific">Romboutsia timonensis</name>
    <dbReference type="NCBI Taxonomy" id="1776391"/>
    <lineage>
        <taxon>Bacteria</taxon>
        <taxon>Bacillati</taxon>
        <taxon>Bacillota</taxon>
        <taxon>Clostridia</taxon>
        <taxon>Peptostreptococcales</taxon>
        <taxon>Peptostreptococcaceae</taxon>
        <taxon>Romboutsia</taxon>
    </lineage>
</organism>
<evidence type="ECO:0000313" key="2">
    <source>
        <dbReference type="Proteomes" id="UP000776700"/>
    </source>
</evidence>
<name>A0A921N2F6_9FIRM</name>
<dbReference type="AlphaFoldDB" id="A0A921N2F6"/>
<evidence type="ECO:0000313" key="1">
    <source>
        <dbReference type="EMBL" id="HJG97603.1"/>
    </source>
</evidence>
<accession>A0A921N2F6</accession>
<protein>
    <submittedName>
        <fullName evidence="1">Uncharacterized protein</fullName>
    </submittedName>
</protein>
<sequence length="91" mass="10252">MGCCSYSIGTIVDISDNINEEYKFITIAKIPGDIYTYTRLVYSKETIILDCEYKEISIDELNIGDTIVAFHSNAMTMSIPPQTSVFIIEVK</sequence>
<gene>
    <name evidence="1" type="ORF">K8V90_10920</name>
</gene>
<proteinExistence type="predicted"/>